<protein>
    <recommendedName>
        <fullName evidence="3">Nucleotidyltransferase family protein</fullName>
    </recommendedName>
</protein>
<sequence length="197" mass="22890">MELTKDKIDRLEEMLKQNKTLQIILQRADSLHMSNWYLGAGCISQTVWNILHGFDPEQNIKDYDLVYYDAEDITKESELAFMQKAADMFKDIPVVLDIVNEARVHLWVEEEFGYAIDQYSSVEEAISTWPTTITCVGVTRREGMIHVYAAFGLDDVFGMVLRPNKKLITEEVYMNKVKKWTALWPKLTAVGWNERCE</sequence>
<dbReference type="PANTHER" id="PTHR39166:SF1">
    <property type="entry name" value="BLL1166 PROTEIN"/>
    <property type="match status" value="1"/>
</dbReference>
<dbReference type="EMBL" id="LCHW01000002">
    <property type="protein sequence ID" value="KKT43199.1"/>
    <property type="molecule type" value="Genomic_DNA"/>
</dbReference>
<comment type="caution">
    <text evidence="1">The sequence shown here is derived from an EMBL/GenBank/DDBJ whole genome shotgun (WGS) entry which is preliminary data.</text>
</comment>
<dbReference type="InterPro" id="IPR009267">
    <property type="entry name" value="NTP_transf_6"/>
</dbReference>
<dbReference type="AlphaFoldDB" id="A0A0G1K5V3"/>
<accession>A0A0G1K5V3</accession>
<name>A0A0G1K5V3_9BACT</name>
<reference evidence="1 2" key="1">
    <citation type="journal article" date="2015" name="Nature">
        <title>rRNA introns, odd ribosomes, and small enigmatic genomes across a large radiation of phyla.</title>
        <authorList>
            <person name="Brown C.T."/>
            <person name="Hug L.A."/>
            <person name="Thomas B.C."/>
            <person name="Sharon I."/>
            <person name="Castelle C.J."/>
            <person name="Singh A."/>
            <person name="Wilkins M.J."/>
            <person name="Williams K.H."/>
            <person name="Banfield J.F."/>
        </authorList>
    </citation>
    <scope>NUCLEOTIDE SEQUENCE [LARGE SCALE GENOMIC DNA]</scope>
</reference>
<gene>
    <name evidence="1" type="ORF">UW32_C0002G0060</name>
</gene>
<dbReference type="PANTHER" id="PTHR39166">
    <property type="entry name" value="BLL1166 PROTEIN"/>
    <property type="match status" value="1"/>
</dbReference>
<evidence type="ECO:0000313" key="2">
    <source>
        <dbReference type="Proteomes" id="UP000034051"/>
    </source>
</evidence>
<organism evidence="1 2">
    <name type="scientific">Candidatus Wolfebacteria bacterium GW2011_GWE2_44_13</name>
    <dbReference type="NCBI Taxonomy" id="1619017"/>
    <lineage>
        <taxon>Bacteria</taxon>
        <taxon>Candidatus Wolfeibacteriota</taxon>
    </lineage>
</organism>
<proteinExistence type="predicted"/>
<dbReference type="Proteomes" id="UP000034051">
    <property type="component" value="Unassembled WGS sequence"/>
</dbReference>
<dbReference type="Pfam" id="PF06042">
    <property type="entry name" value="NTP_transf_6"/>
    <property type="match status" value="1"/>
</dbReference>
<evidence type="ECO:0000313" key="1">
    <source>
        <dbReference type="EMBL" id="KKT43199.1"/>
    </source>
</evidence>
<evidence type="ECO:0008006" key="3">
    <source>
        <dbReference type="Google" id="ProtNLM"/>
    </source>
</evidence>